<dbReference type="Gene3D" id="3.40.50.1820">
    <property type="entry name" value="alpha/beta hydrolase"/>
    <property type="match status" value="1"/>
</dbReference>
<dbReference type="InterPro" id="IPR000073">
    <property type="entry name" value="AB_hydrolase_1"/>
</dbReference>
<dbReference type="EMBL" id="MOBP01000012">
    <property type="protein sequence ID" value="RON51631.1"/>
    <property type="molecule type" value="Genomic_DNA"/>
</dbReference>
<evidence type="ECO:0000259" key="1">
    <source>
        <dbReference type="Pfam" id="PF00561"/>
    </source>
</evidence>
<reference evidence="2 3" key="1">
    <citation type="submission" date="2016-10" db="EMBL/GenBank/DDBJ databases">
        <title>Comparative genome analysis of multiple Pseudomonas spp. focuses on biocontrol and plant growth promoting traits.</title>
        <authorList>
            <person name="Tao X.-Y."/>
            <person name="Taylor C.G."/>
        </authorList>
    </citation>
    <scope>NUCLEOTIDE SEQUENCE [LARGE SCALE GENOMIC DNA]</scope>
    <source>
        <strain evidence="2 3">39A2</strain>
    </source>
</reference>
<proteinExistence type="predicted"/>
<dbReference type="Proteomes" id="UP000283627">
    <property type="component" value="Unassembled WGS sequence"/>
</dbReference>
<dbReference type="GO" id="GO:0016787">
    <property type="term" value="F:hydrolase activity"/>
    <property type="evidence" value="ECO:0007669"/>
    <property type="project" value="UniProtKB-KW"/>
</dbReference>
<dbReference type="AlphaFoldDB" id="A0A423KFQ9"/>
<comment type="caution">
    <text evidence="2">The sequence shown here is derived from an EMBL/GenBank/DDBJ whole genome shotgun (WGS) entry which is preliminary data.</text>
</comment>
<dbReference type="OrthoDB" id="4319696at2"/>
<sequence>MSIPTDAATRLCETVRMLRHLAAHLPEPVRLCFFAPGDDSTPVVASPAVMATEHAVSRALAHVGVSAVQYLHGAPAQLSSFELFISKKISQALDFSYDAFDAPESFEALLAHFDFSGAVPQIETSRLITRDGVPLSVYASSGRQRPPIVLALPCGMPFDLCRDWFDALSERYFVVTWETRGLFGDCSDFDQIGFDTRSQVADLFAVMDHFDLPSAHLMGICGGAAIVLCAAAAHGERAQALSLWHGDYNLGDDSLRTPHQQNFEWLMETAAQDRVEAQDLQAMFVDQKTLATTPEPIAHTVLFPYVSPELFYRYARLNDALNKTELLPILAQITAPTLVVAGDSDSTTHIGGSRLIAQSIDGATLHVEHDGSHLAFFERAAESKKTAFQFIDSTLELAEA</sequence>
<dbReference type="PANTHER" id="PTHR43433:SF5">
    <property type="entry name" value="AB HYDROLASE-1 DOMAIN-CONTAINING PROTEIN"/>
    <property type="match status" value="1"/>
</dbReference>
<dbReference type="PANTHER" id="PTHR43433">
    <property type="entry name" value="HYDROLASE, ALPHA/BETA FOLD FAMILY PROTEIN"/>
    <property type="match status" value="1"/>
</dbReference>
<feature type="domain" description="AB hydrolase-1" evidence="1">
    <location>
        <begin position="159"/>
        <end position="379"/>
    </location>
</feature>
<dbReference type="InterPro" id="IPR050471">
    <property type="entry name" value="AB_hydrolase"/>
</dbReference>
<name>A0A423KFQ9_9PSED</name>
<protein>
    <submittedName>
        <fullName evidence="2">Alpha/beta hydrolase</fullName>
    </submittedName>
</protein>
<gene>
    <name evidence="2" type="ORF">BK665_17290</name>
</gene>
<dbReference type="Pfam" id="PF00561">
    <property type="entry name" value="Abhydrolase_1"/>
    <property type="match status" value="1"/>
</dbReference>
<evidence type="ECO:0000313" key="2">
    <source>
        <dbReference type="EMBL" id="RON51631.1"/>
    </source>
</evidence>
<keyword evidence="2" id="KW-0378">Hydrolase</keyword>
<organism evidence="2 3">
    <name type="scientific">Pseudomonas frederiksbergensis</name>
    <dbReference type="NCBI Taxonomy" id="104087"/>
    <lineage>
        <taxon>Bacteria</taxon>
        <taxon>Pseudomonadati</taxon>
        <taxon>Pseudomonadota</taxon>
        <taxon>Gammaproteobacteria</taxon>
        <taxon>Pseudomonadales</taxon>
        <taxon>Pseudomonadaceae</taxon>
        <taxon>Pseudomonas</taxon>
    </lineage>
</organism>
<dbReference type="InterPro" id="IPR029058">
    <property type="entry name" value="AB_hydrolase_fold"/>
</dbReference>
<evidence type="ECO:0000313" key="3">
    <source>
        <dbReference type="Proteomes" id="UP000283627"/>
    </source>
</evidence>
<accession>A0A423KFQ9</accession>
<dbReference type="RefSeq" id="WP_123407956.1">
    <property type="nucleotide sequence ID" value="NZ_MOBP01000012.1"/>
</dbReference>
<dbReference type="SUPFAM" id="SSF53474">
    <property type="entry name" value="alpha/beta-Hydrolases"/>
    <property type="match status" value="1"/>
</dbReference>